<keyword evidence="8" id="KW-0326">Glycosidase</keyword>
<sequence length="793" mass="84667">MKPAIQLPLIIAVTSSLIAGGVSGFQFPDCANGPLANNTVCNVNAPPSDRAAALVKALNLAEKLANLVEYAAAAATKKSNSLGAQRIGLPPYAWWNEALHGVAASPGVAFNWTGSPFSFATSFANTITMAAAFDDDLVFKIGNVISTEARAFINVGMAGLDYWTPNINPYKDPRWGRGHEVRTPGIAFGQGIELNRTPGEDPLRIKGYTKAIVAGLEGTGPIRKVIATCKHYAAYDLERWKGITRYRFNAVVSSQDLSEYYLPPFQQCARDSKVGSFMCSYNALNGTPACASTYLMTDILRKHWNWTEHNNYITSDCNAIQDFLPGLHNFSSTPAQAAADALIAGTDTVCEVPGYPPFTDVVGAFNRTLLPEATIDLALKRLYEGLVRAGYFDPASSSPYRSIGWSAVNTPETQALALQSAADGLVLLKNDGTLPLSLQGKSVALIGSWASQGRQMLGGYSGIPPYLRHPVFAAQQLNLTIYSALGPVAQGNTPNATWTAPALSAAAKADVILYFGGTDVSIAGEDKDREAIAWPAAQLTLIERLATLGKPVVVVQLGDQVDDTPLLQNKNISAILWAGYPGQSGGTAVLNAVVGRTAPAGRLPVTQYPEQYTEQVPLTEMALRPTAASPGRTYRWYGDAVLPFGYGLHYTRFNASLSAVSLTTYDIEALLEGCLEPHLDLCPFPPVPVQVVNTGNATSDYVALVFAKGEYGPKPYPIKTLVAYARLRGIKPGATGKAELKLTVGALSRVDAAGNAVLYPGKYLLVLDVPGVSEVGFELTGREKVLDLFPQPV</sequence>
<dbReference type="GO" id="GO:0045493">
    <property type="term" value="P:xylan catabolic process"/>
    <property type="evidence" value="ECO:0007669"/>
    <property type="project" value="UniProtKB-KW"/>
</dbReference>
<evidence type="ECO:0000256" key="9">
    <source>
        <dbReference type="ARBA" id="ARBA00023326"/>
    </source>
</evidence>
<dbReference type="SUPFAM" id="SSF52279">
    <property type="entry name" value="Beta-D-glucan exohydrolase, C-terminal domain"/>
    <property type="match status" value="1"/>
</dbReference>
<dbReference type="SUPFAM" id="SSF51445">
    <property type="entry name" value="(Trans)glycosidases"/>
    <property type="match status" value="1"/>
</dbReference>
<dbReference type="Gene3D" id="2.60.40.10">
    <property type="entry name" value="Immunoglobulins"/>
    <property type="match status" value="1"/>
</dbReference>
<keyword evidence="15" id="KW-1185">Reference proteome</keyword>
<dbReference type="EMBL" id="JAUIQD010000001">
    <property type="protein sequence ID" value="KAK3363145.1"/>
    <property type="molecule type" value="Genomic_DNA"/>
</dbReference>
<evidence type="ECO:0000256" key="10">
    <source>
        <dbReference type="ARBA" id="ARBA00024574"/>
    </source>
</evidence>
<evidence type="ECO:0000256" key="7">
    <source>
        <dbReference type="ARBA" id="ARBA00023277"/>
    </source>
</evidence>
<comment type="similarity">
    <text evidence="2">Belongs to the glycosyl hydrolase 3 family.</text>
</comment>
<dbReference type="PANTHER" id="PTHR42721:SF3">
    <property type="entry name" value="BETA-D-XYLOSIDASE 5-RELATED"/>
    <property type="match status" value="1"/>
</dbReference>
<evidence type="ECO:0000259" key="13">
    <source>
        <dbReference type="SMART" id="SM01217"/>
    </source>
</evidence>
<dbReference type="EC" id="3.2.1.37" evidence="11"/>
<dbReference type="PANTHER" id="PTHR42721">
    <property type="entry name" value="SUGAR HYDROLASE-RELATED"/>
    <property type="match status" value="1"/>
</dbReference>
<reference evidence="14" key="1">
    <citation type="journal article" date="2023" name="Mol. Phylogenet. Evol.">
        <title>Genome-scale phylogeny and comparative genomics of the fungal order Sordariales.</title>
        <authorList>
            <person name="Hensen N."/>
            <person name="Bonometti L."/>
            <person name="Westerberg I."/>
            <person name="Brannstrom I.O."/>
            <person name="Guillou S."/>
            <person name="Cros-Aarteil S."/>
            <person name="Calhoun S."/>
            <person name="Haridas S."/>
            <person name="Kuo A."/>
            <person name="Mondo S."/>
            <person name="Pangilinan J."/>
            <person name="Riley R."/>
            <person name="LaButti K."/>
            <person name="Andreopoulos B."/>
            <person name="Lipzen A."/>
            <person name="Chen C."/>
            <person name="Yan M."/>
            <person name="Daum C."/>
            <person name="Ng V."/>
            <person name="Clum A."/>
            <person name="Steindorff A."/>
            <person name="Ohm R.A."/>
            <person name="Martin F."/>
            <person name="Silar P."/>
            <person name="Natvig D.O."/>
            <person name="Lalanne C."/>
            <person name="Gautier V."/>
            <person name="Ament-Velasquez S.L."/>
            <person name="Kruys A."/>
            <person name="Hutchinson M.I."/>
            <person name="Powell A.J."/>
            <person name="Barry K."/>
            <person name="Miller A.N."/>
            <person name="Grigoriev I.V."/>
            <person name="Debuchy R."/>
            <person name="Gladieux P."/>
            <person name="Hiltunen Thoren M."/>
            <person name="Johannesson H."/>
        </authorList>
    </citation>
    <scope>NUCLEOTIDE SEQUENCE</scope>
    <source>
        <strain evidence="14">CBS 955.72</strain>
    </source>
</reference>
<dbReference type="InterPro" id="IPR036881">
    <property type="entry name" value="Glyco_hydro_3_C_sf"/>
</dbReference>
<evidence type="ECO:0000256" key="11">
    <source>
        <dbReference type="ARBA" id="ARBA00026107"/>
    </source>
</evidence>
<accession>A0AAJ0HUH8</accession>
<comment type="pathway">
    <text evidence="1">Glycan degradation; xylan degradation.</text>
</comment>
<dbReference type="Pfam" id="PF00933">
    <property type="entry name" value="Glyco_hydro_3"/>
    <property type="match status" value="1"/>
</dbReference>
<dbReference type="InterPro" id="IPR026891">
    <property type="entry name" value="Fn3-like"/>
</dbReference>
<dbReference type="InterPro" id="IPR002772">
    <property type="entry name" value="Glyco_hydro_3_C"/>
</dbReference>
<dbReference type="Pfam" id="PF01915">
    <property type="entry name" value="Glyco_hydro_3_C"/>
    <property type="match status" value="1"/>
</dbReference>
<evidence type="ECO:0000256" key="12">
    <source>
        <dbReference type="SAM" id="SignalP"/>
    </source>
</evidence>
<keyword evidence="4 12" id="KW-0732">Signal</keyword>
<comment type="catalytic activity">
    <reaction evidence="10">
        <text>Hydrolysis of (1-&gt;4)-beta-D-xylans, to remove successive D-xylose residues from the non-reducing termini.</text>
        <dbReference type="EC" id="3.2.1.37"/>
    </reaction>
</comment>
<dbReference type="Gene3D" id="3.40.50.1700">
    <property type="entry name" value="Glycoside hydrolase family 3 C-terminal domain"/>
    <property type="match status" value="1"/>
</dbReference>
<dbReference type="InterPro" id="IPR001764">
    <property type="entry name" value="Glyco_hydro_3_N"/>
</dbReference>
<dbReference type="InterPro" id="IPR013783">
    <property type="entry name" value="Ig-like_fold"/>
</dbReference>
<evidence type="ECO:0000313" key="15">
    <source>
        <dbReference type="Proteomes" id="UP001275084"/>
    </source>
</evidence>
<evidence type="ECO:0000313" key="14">
    <source>
        <dbReference type="EMBL" id="KAK3363145.1"/>
    </source>
</evidence>
<reference evidence="14" key="2">
    <citation type="submission" date="2023-06" db="EMBL/GenBank/DDBJ databases">
        <authorList>
            <consortium name="Lawrence Berkeley National Laboratory"/>
            <person name="Haridas S."/>
            <person name="Hensen N."/>
            <person name="Bonometti L."/>
            <person name="Westerberg I."/>
            <person name="Brannstrom I.O."/>
            <person name="Guillou S."/>
            <person name="Cros-Aarteil S."/>
            <person name="Calhoun S."/>
            <person name="Kuo A."/>
            <person name="Mondo S."/>
            <person name="Pangilinan J."/>
            <person name="Riley R."/>
            <person name="Labutti K."/>
            <person name="Andreopoulos B."/>
            <person name="Lipzen A."/>
            <person name="Chen C."/>
            <person name="Yanf M."/>
            <person name="Daum C."/>
            <person name="Ng V."/>
            <person name="Clum A."/>
            <person name="Steindorff A."/>
            <person name="Ohm R."/>
            <person name="Martin F."/>
            <person name="Silar P."/>
            <person name="Natvig D."/>
            <person name="Lalanne C."/>
            <person name="Gautier V."/>
            <person name="Ament-Velasquez S.L."/>
            <person name="Kruys A."/>
            <person name="Hutchinson M.I."/>
            <person name="Powell A.J."/>
            <person name="Barry K."/>
            <person name="Miller A.N."/>
            <person name="Grigoriev I.V."/>
            <person name="Debuchy R."/>
            <person name="Gladieux P."/>
            <person name="Thoren M.H."/>
            <person name="Johannesson H."/>
        </authorList>
    </citation>
    <scope>NUCLEOTIDE SEQUENCE</scope>
    <source>
        <strain evidence="14">CBS 955.72</strain>
    </source>
</reference>
<evidence type="ECO:0000256" key="5">
    <source>
        <dbReference type="ARBA" id="ARBA00022801"/>
    </source>
</evidence>
<evidence type="ECO:0000256" key="1">
    <source>
        <dbReference type="ARBA" id="ARBA00004851"/>
    </source>
</evidence>
<dbReference type="Gene3D" id="3.20.20.300">
    <property type="entry name" value="Glycoside hydrolase, family 3, N-terminal domain"/>
    <property type="match status" value="1"/>
</dbReference>
<dbReference type="Pfam" id="PF14310">
    <property type="entry name" value="Fn3-like"/>
    <property type="match status" value="1"/>
</dbReference>
<dbReference type="AlphaFoldDB" id="A0AAJ0HUH8"/>
<dbReference type="InterPro" id="IPR036962">
    <property type="entry name" value="Glyco_hydro_3_N_sf"/>
</dbReference>
<dbReference type="GO" id="GO:0046556">
    <property type="term" value="F:alpha-L-arabinofuranosidase activity"/>
    <property type="evidence" value="ECO:0007669"/>
    <property type="project" value="TreeGrafter"/>
</dbReference>
<evidence type="ECO:0000256" key="3">
    <source>
        <dbReference type="ARBA" id="ARBA00022651"/>
    </source>
</evidence>
<keyword evidence="7" id="KW-0119">Carbohydrate metabolism</keyword>
<evidence type="ECO:0000256" key="6">
    <source>
        <dbReference type="ARBA" id="ARBA00023180"/>
    </source>
</evidence>
<dbReference type="SMART" id="SM01217">
    <property type="entry name" value="Fn3_like"/>
    <property type="match status" value="1"/>
</dbReference>
<evidence type="ECO:0000256" key="8">
    <source>
        <dbReference type="ARBA" id="ARBA00023295"/>
    </source>
</evidence>
<feature type="domain" description="Fibronectin type III-like" evidence="13">
    <location>
        <begin position="701"/>
        <end position="774"/>
    </location>
</feature>
<dbReference type="Proteomes" id="UP001275084">
    <property type="component" value="Unassembled WGS sequence"/>
</dbReference>
<evidence type="ECO:0000256" key="2">
    <source>
        <dbReference type="ARBA" id="ARBA00005336"/>
    </source>
</evidence>
<organism evidence="14 15">
    <name type="scientific">Lasiosphaeria hispida</name>
    <dbReference type="NCBI Taxonomy" id="260671"/>
    <lineage>
        <taxon>Eukaryota</taxon>
        <taxon>Fungi</taxon>
        <taxon>Dikarya</taxon>
        <taxon>Ascomycota</taxon>
        <taxon>Pezizomycotina</taxon>
        <taxon>Sordariomycetes</taxon>
        <taxon>Sordariomycetidae</taxon>
        <taxon>Sordariales</taxon>
        <taxon>Lasiosphaeriaceae</taxon>
        <taxon>Lasiosphaeria</taxon>
    </lineage>
</organism>
<comment type="caution">
    <text evidence="14">The sequence shown here is derived from an EMBL/GenBank/DDBJ whole genome shotgun (WGS) entry which is preliminary data.</text>
</comment>
<dbReference type="InterPro" id="IPR044993">
    <property type="entry name" value="BXL"/>
</dbReference>
<feature type="chain" id="PRO_5042461524" description="xylan 1,4-beta-xylosidase" evidence="12">
    <location>
        <begin position="25"/>
        <end position="793"/>
    </location>
</feature>
<keyword evidence="3" id="KW-0858">Xylan degradation</keyword>
<feature type="signal peptide" evidence="12">
    <location>
        <begin position="1"/>
        <end position="24"/>
    </location>
</feature>
<evidence type="ECO:0000256" key="4">
    <source>
        <dbReference type="ARBA" id="ARBA00022729"/>
    </source>
</evidence>
<gene>
    <name evidence="14" type="ORF">B0T25DRAFT_443541</name>
</gene>
<keyword evidence="9" id="KW-0624">Polysaccharide degradation</keyword>
<name>A0AAJ0HUH8_9PEZI</name>
<proteinExistence type="inferred from homology"/>
<protein>
    <recommendedName>
        <fullName evidence="11">xylan 1,4-beta-xylosidase</fullName>
        <ecNumber evidence="11">3.2.1.37</ecNumber>
    </recommendedName>
</protein>
<keyword evidence="6" id="KW-0325">Glycoprotein</keyword>
<dbReference type="GO" id="GO:0031222">
    <property type="term" value="P:arabinan catabolic process"/>
    <property type="evidence" value="ECO:0007669"/>
    <property type="project" value="TreeGrafter"/>
</dbReference>
<keyword evidence="5 14" id="KW-0378">Hydrolase</keyword>
<dbReference type="InterPro" id="IPR017853">
    <property type="entry name" value="GH"/>
</dbReference>
<dbReference type="GO" id="GO:0009044">
    <property type="term" value="F:xylan 1,4-beta-xylosidase activity"/>
    <property type="evidence" value="ECO:0007669"/>
    <property type="project" value="UniProtKB-EC"/>
</dbReference>